<gene>
    <name evidence="1" type="ORF">CQW23_13959</name>
</gene>
<name>A0A2G2WHT9_CAPBA</name>
<dbReference type="Proteomes" id="UP000224567">
    <property type="component" value="Unassembled WGS sequence"/>
</dbReference>
<dbReference type="EMBL" id="MLFT02000006">
    <property type="protein sequence ID" value="PHT44801.1"/>
    <property type="molecule type" value="Genomic_DNA"/>
</dbReference>
<reference evidence="1 2" key="1">
    <citation type="journal article" date="2017" name="Genome Biol.">
        <title>New reference genome sequences of hot pepper reveal the massive evolution of plant disease-resistance genes by retroduplication.</title>
        <authorList>
            <person name="Kim S."/>
            <person name="Park J."/>
            <person name="Yeom S.I."/>
            <person name="Kim Y.M."/>
            <person name="Seo E."/>
            <person name="Kim K.T."/>
            <person name="Kim M.S."/>
            <person name="Lee J.M."/>
            <person name="Cheong K."/>
            <person name="Shin H.S."/>
            <person name="Kim S.B."/>
            <person name="Han K."/>
            <person name="Lee J."/>
            <person name="Park M."/>
            <person name="Lee H.A."/>
            <person name="Lee H.Y."/>
            <person name="Lee Y."/>
            <person name="Oh S."/>
            <person name="Lee J.H."/>
            <person name="Choi E."/>
            <person name="Choi E."/>
            <person name="Lee S.E."/>
            <person name="Jeon J."/>
            <person name="Kim H."/>
            <person name="Choi G."/>
            <person name="Song H."/>
            <person name="Lee J."/>
            <person name="Lee S.C."/>
            <person name="Kwon J.K."/>
            <person name="Lee H.Y."/>
            <person name="Koo N."/>
            <person name="Hong Y."/>
            <person name="Kim R.W."/>
            <person name="Kang W.H."/>
            <person name="Huh J.H."/>
            <person name="Kang B.C."/>
            <person name="Yang T.J."/>
            <person name="Lee Y.H."/>
            <person name="Bennetzen J.L."/>
            <person name="Choi D."/>
        </authorList>
    </citation>
    <scope>NUCLEOTIDE SEQUENCE [LARGE SCALE GENOMIC DNA]</scope>
    <source>
        <strain evidence="2">cv. PBC81</strain>
    </source>
</reference>
<keyword evidence="2" id="KW-1185">Reference proteome</keyword>
<accession>A0A2G2WHT9</accession>
<protein>
    <submittedName>
        <fullName evidence="1">Mitochondrial import receptor subunit TOM40-1</fullName>
    </submittedName>
</protein>
<dbReference type="AlphaFoldDB" id="A0A2G2WHT9"/>
<comment type="caution">
    <text evidence="1">The sequence shown here is derived from an EMBL/GenBank/DDBJ whole genome shotgun (WGS) entry which is preliminary data.</text>
</comment>
<sequence>MFAQSKDSNAKHRSTRVNHHKHRTLCTTRVYMSRDVTTSFGYDYIIQQSVGPYFSLGEKVFWAGQHRKSGIGYDSHYNTDKMYLGGMEVVSAVSVIEGVGMDPKVAELPCRTIVAKGNNIPDGASYASGVGSDCVPNVEGL</sequence>
<organism evidence="1 2">
    <name type="scientific">Capsicum baccatum</name>
    <name type="common">Peruvian pepper</name>
    <dbReference type="NCBI Taxonomy" id="33114"/>
    <lineage>
        <taxon>Eukaryota</taxon>
        <taxon>Viridiplantae</taxon>
        <taxon>Streptophyta</taxon>
        <taxon>Embryophyta</taxon>
        <taxon>Tracheophyta</taxon>
        <taxon>Spermatophyta</taxon>
        <taxon>Magnoliopsida</taxon>
        <taxon>eudicotyledons</taxon>
        <taxon>Gunneridae</taxon>
        <taxon>Pentapetalae</taxon>
        <taxon>asterids</taxon>
        <taxon>lamiids</taxon>
        <taxon>Solanales</taxon>
        <taxon>Solanaceae</taxon>
        <taxon>Solanoideae</taxon>
        <taxon>Capsiceae</taxon>
        <taxon>Capsicum</taxon>
    </lineage>
</organism>
<reference evidence="2" key="2">
    <citation type="journal article" date="2017" name="J. Anim. Genet.">
        <title>Multiple reference genome sequences of hot pepper reveal the massive evolution of plant disease resistance genes by retroduplication.</title>
        <authorList>
            <person name="Kim S."/>
            <person name="Park J."/>
            <person name="Yeom S.-I."/>
            <person name="Kim Y.-M."/>
            <person name="Seo E."/>
            <person name="Kim K.-T."/>
            <person name="Kim M.-S."/>
            <person name="Lee J.M."/>
            <person name="Cheong K."/>
            <person name="Shin H.-S."/>
            <person name="Kim S.-B."/>
            <person name="Han K."/>
            <person name="Lee J."/>
            <person name="Park M."/>
            <person name="Lee H.-A."/>
            <person name="Lee H.-Y."/>
            <person name="Lee Y."/>
            <person name="Oh S."/>
            <person name="Lee J.H."/>
            <person name="Choi E."/>
            <person name="Choi E."/>
            <person name="Lee S.E."/>
            <person name="Jeon J."/>
            <person name="Kim H."/>
            <person name="Choi G."/>
            <person name="Song H."/>
            <person name="Lee J."/>
            <person name="Lee S.-C."/>
            <person name="Kwon J.-K."/>
            <person name="Lee H.-Y."/>
            <person name="Koo N."/>
            <person name="Hong Y."/>
            <person name="Kim R.W."/>
            <person name="Kang W.-H."/>
            <person name="Huh J.H."/>
            <person name="Kang B.-C."/>
            <person name="Yang T.-J."/>
            <person name="Lee Y.-H."/>
            <person name="Bennetzen J.L."/>
            <person name="Choi D."/>
        </authorList>
    </citation>
    <scope>NUCLEOTIDE SEQUENCE [LARGE SCALE GENOMIC DNA]</scope>
    <source>
        <strain evidence="2">cv. PBC81</strain>
    </source>
</reference>
<evidence type="ECO:0000313" key="1">
    <source>
        <dbReference type="EMBL" id="PHT44801.1"/>
    </source>
</evidence>
<keyword evidence="1" id="KW-0675">Receptor</keyword>
<dbReference type="STRING" id="33114.A0A2G2WHT9"/>
<dbReference type="OrthoDB" id="10595722at2759"/>
<evidence type="ECO:0000313" key="2">
    <source>
        <dbReference type="Proteomes" id="UP000224567"/>
    </source>
</evidence>
<proteinExistence type="predicted"/>